<dbReference type="PANTHER" id="PTHR45717">
    <property type="entry name" value="OS12G0527900 PROTEIN"/>
    <property type="match status" value="1"/>
</dbReference>
<evidence type="ECO:0000256" key="1">
    <source>
        <dbReference type="ARBA" id="ARBA00007626"/>
    </source>
</evidence>
<dbReference type="EMBL" id="JASCZI010151390">
    <property type="protein sequence ID" value="MED6172534.1"/>
    <property type="molecule type" value="Genomic_DNA"/>
</dbReference>
<evidence type="ECO:0008006" key="4">
    <source>
        <dbReference type="Google" id="ProtNLM"/>
    </source>
</evidence>
<accession>A0ABU6VG62</accession>
<reference evidence="2 3" key="1">
    <citation type="journal article" date="2023" name="Plants (Basel)">
        <title>Bridging the Gap: Combining Genomics and Transcriptomics Approaches to Understand Stylosanthes scabra, an Orphan Legume from the Brazilian Caatinga.</title>
        <authorList>
            <person name="Ferreira-Neto J.R.C."/>
            <person name="da Silva M.D."/>
            <person name="Binneck E."/>
            <person name="de Melo N.F."/>
            <person name="da Silva R.H."/>
            <person name="de Melo A.L.T.M."/>
            <person name="Pandolfi V."/>
            <person name="Bustamante F.O."/>
            <person name="Brasileiro-Vidal A.C."/>
            <person name="Benko-Iseppon A.M."/>
        </authorList>
    </citation>
    <scope>NUCLEOTIDE SEQUENCE [LARGE SCALE GENOMIC DNA]</scope>
    <source>
        <tissue evidence="2">Leaves</tissue>
    </source>
</reference>
<dbReference type="Gene3D" id="1.25.40.10">
    <property type="entry name" value="Tetratricopeptide repeat domain"/>
    <property type="match status" value="1"/>
</dbReference>
<gene>
    <name evidence="2" type="ORF">PIB30_050950</name>
</gene>
<organism evidence="2 3">
    <name type="scientific">Stylosanthes scabra</name>
    <dbReference type="NCBI Taxonomy" id="79078"/>
    <lineage>
        <taxon>Eukaryota</taxon>
        <taxon>Viridiplantae</taxon>
        <taxon>Streptophyta</taxon>
        <taxon>Embryophyta</taxon>
        <taxon>Tracheophyta</taxon>
        <taxon>Spermatophyta</taxon>
        <taxon>Magnoliopsida</taxon>
        <taxon>eudicotyledons</taxon>
        <taxon>Gunneridae</taxon>
        <taxon>Pentapetalae</taxon>
        <taxon>rosids</taxon>
        <taxon>fabids</taxon>
        <taxon>Fabales</taxon>
        <taxon>Fabaceae</taxon>
        <taxon>Papilionoideae</taxon>
        <taxon>50 kb inversion clade</taxon>
        <taxon>dalbergioids sensu lato</taxon>
        <taxon>Dalbergieae</taxon>
        <taxon>Pterocarpus clade</taxon>
        <taxon>Stylosanthes</taxon>
    </lineage>
</organism>
<comment type="caution">
    <text evidence="2">The sequence shown here is derived from an EMBL/GenBank/DDBJ whole genome shotgun (WGS) entry which is preliminary data.</text>
</comment>
<protein>
    <recommendedName>
        <fullName evidence="4">Pentatricopeptide repeat-containing protein</fullName>
    </recommendedName>
</protein>
<name>A0ABU6VG62_9FABA</name>
<dbReference type="PANTHER" id="PTHR45717:SF10">
    <property type="entry name" value="OS10G0501000 PROTEIN"/>
    <property type="match status" value="1"/>
</dbReference>
<sequence length="163" mass="19139">MNMFVKKWNLFSSRSWVVQRAMLHYSQPESDTLFLRISRAGQSNIPMNGILNQWIQHGGQVKHSELQFFIRQLRAHRRFNHALQVSEWMSNERKHHLTSGDISIRLDLIAKVHGLDPAEKYFNSISDSVKDFKVYSALLNCYAQYNYVEKAEAIMQKLKVHAF</sequence>
<dbReference type="Proteomes" id="UP001341840">
    <property type="component" value="Unassembled WGS sequence"/>
</dbReference>
<comment type="similarity">
    <text evidence="1">Belongs to the PPR family. P subfamily.</text>
</comment>
<proteinExistence type="inferred from homology"/>
<evidence type="ECO:0000313" key="3">
    <source>
        <dbReference type="Proteomes" id="UP001341840"/>
    </source>
</evidence>
<dbReference type="InterPro" id="IPR011990">
    <property type="entry name" value="TPR-like_helical_dom_sf"/>
</dbReference>
<evidence type="ECO:0000313" key="2">
    <source>
        <dbReference type="EMBL" id="MED6172534.1"/>
    </source>
</evidence>
<keyword evidence="3" id="KW-1185">Reference proteome</keyword>